<sequence length="44" mass="4500">MVTAARGVDVPLTGVDELTLKVLDGGDGSAYDHADRVAPELTCA</sequence>
<dbReference type="SUPFAM" id="SSF49785">
    <property type="entry name" value="Galactose-binding domain-like"/>
    <property type="match status" value="1"/>
</dbReference>
<reference evidence="2" key="1">
    <citation type="submission" date="2024-06" db="EMBL/GenBank/DDBJ databases">
        <title>The genome sequences of Kitasatospora sp. strain HUAS MG31.</title>
        <authorList>
            <person name="Mo P."/>
        </authorList>
    </citation>
    <scope>NUCLEOTIDE SEQUENCE</scope>
    <source>
        <strain evidence="2">HUAS MG31</strain>
    </source>
</reference>
<dbReference type="KEGG" id="kcm:ABWK59_05620"/>
<organism evidence="2">
    <name type="scientific">Kitasatospora camelliae</name>
    <dbReference type="NCBI Taxonomy" id="3156397"/>
    <lineage>
        <taxon>Bacteria</taxon>
        <taxon>Bacillati</taxon>
        <taxon>Actinomycetota</taxon>
        <taxon>Actinomycetes</taxon>
        <taxon>Kitasatosporales</taxon>
        <taxon>Streptomycetaceae</taxon>
        <taxon>Kitasatospora</taxon>
    </lineage>
</organism>
<feature type="domain" description="Glycosyl hydrolase family 98 putative carbohydrate-binding module" evidence="1">
    <location>
        <begin position="3"/>
        <end position="41"/>
    </location>
</feature>
<dbReference type="InterPro" id="IPR008979">
    <property type="entry name" value="Galactose-bd-like_sf"/>
</dbReference>
<dbReference type="InterPro" id="IPR038637">
    <property type="entry name" value="NPCBM_sf"/>
</dbReference>
<dbReference type="AlphaFoldDB" id="A0AAU8JTG0"/>
<protein>
    <submittedName>
        <fullName evidence="2">NPCBM/NEW2 domain-containing protein</fullName>
    </submittedName>
</protein>
<accession>A0AAU8JTG0</accession>
<dbReference type="RefSeq" id="WP_354638331.1">
    <property type="nucleotide sequence ID" value="NZ_CP159872.1"/>
</dbReference>
<gene>
    <name evidence="2" type="ORF">ABWK59_05620</name>
</gene>
<dbReference type="EMBL" id="CP159872">
    <property type="protein sequence ID" value="XCM78439.1"/>
    <property type="molecule type" value="Genomic_DNA"/>
</dbReference>
<evidence type="ECO:0000259" key="1">
    <source>
        <dbReference type="Pfam" id="PF08305"/>
    </source>
</evidence>
<proteinExistence type="predicted"/>
<name>A0AAU8JTG0_9ACTN</name>
<dbReference type="InterPro" id="IPR013222">
    <property type="entry name" value="Glyco_hyd_98_carb-bd"/>
</dbReference>
<evidence type="ECO:0000313" key="2">
    <source>
        <dbReference type="EMBL" id="XCM78439.1"/>
    </source>
</evidence>
<dbReference type="Gene3D" id="2.60.120.1060">
    <property type="entry name" value="NPCBM/NEW2 domain"/>
    <property type="match status" value="1"/>
</dbReference>
<dbReference type="Pfam" id="PF08305">
    <property type="entry name" value="NPCBM"/>
    <property type="match status" value="1"/>
</dbReference>